<evidence type="ECO:0000313" key="3">
    <source>
        <dbReference type="Proteomes" id="UP000887458"/>
    </source>
</evidence>
<dbReference type="EMBL" id="NJHN03000030">
    <property type="protein sequence ID" value="KAH9424088.1"/>
    <property type="molecule type" value="Genomic_DNA"/>
</dbReference>
<reference evidence="2 3" key="1">
    <citation type="journal article" date="2018" name="J. Allergy Clin. Immunol.">
        <title>High-quality assembly of Dermatophagoides pteronyssinus genome and transcriptome reveals a wide range of novel allergens.</title>
        <authorList>
            <person name="Liu X.Y."/>
            <person name="Yang K.Y."/>
            <person name="Wang M.Q."/>
            <person name="Kwok J.S."/>
            <person name="Zeng X."/>
            <person name="Yang Z."/>
            <person name="Xiao X.J."/>
            <person name="Lau C.P."/>
            <person name="Li Y."/>
            <person name="Huang Z.M."/>
            <person name="Ba J.G."/>
            <person name="Yim A.K."/>
            <person name="Ouyang C.Y."/>
            <person name="Ngai S.M."/>
            <person name="Chan T.F."/>
            <person name="Leung E.L."/>
            <person name="Liu L."/>
            <person name="Liu Z.G."/>
            <person name="Tsui S.K."/>
        </authorList>
    </citation>
    <scope>NUCLEOTIDE SEQUENCE [LARGE SCALE GENOMIC DNA]</scope>
    <source>
        <strain evidence="2">Derp</strain>
    </source>
</reference>
<evidence type="ECO:0000256" key="1">
    <source>
        <dbReference type="SAM" id="Coils"/>
    </source>
</evidence>
<name>A0ABQ8JNA0_DERPT</name>
<evidence type="ECO:0000313" key="2">
    <source>
        <dbReference type="EMBL" id="KAH9424088.1"/>
    </source>
</evidence>
<feature type="coiled-coil region" evidence="1">
    <location>
        <begin position="123"/>
        <end position="164"/>
    </location>
</feature>
<gene>
    <name evidence="2" type="ORF">DERP_008936</name>
</gene>
<reference evidence="2 3" key="2">
    <citation type="journal article" date="2022" name="Mol. Biol. Evol.">
        <title>Comparative Genomics Reveals Insights into the Divergent Evolution of Astigmatic Mites and Household Pest Adaptations.</title>
        <authorList>
            <person name="Xiong Q."/>
            <person name="Wan A.T."/>
            <person name="Liu X."/>
            <person name="Fung C.S."/>
            <person name="Xiao X."/>
            <person name="Malainual N."/>
            <person name="Hou J."/>
            <person name="Wang L."/>
            <person name="Wang M."/>
            <person name="Yang K.Y."/>
            <person name="Cui Y."/>
            <person name="Leung E.L."/>
            <person name="Nong W."/>
            <person name="Shin S.K."/>
            <person name="Au S.W."/>
            <person name="Jeong K.Y."/>
            <person name="Chew F.T."/>
            <person name="Hui J.H."/>
            <person name="Leung T.F."/>
            <person name="Tungtrongchitr A."/>
            <person name="Zhong N."/>
            <person name="Liu Z."/>
            <person name="Tsui S.K."/>
        </authorList>
    </citation>
    <scope>NUCLEOTIDE SEQUENCE [LARGE SCALE GENOMIC DNA]</scope>
    <source>
        <strain evidence="2">Derp</strain>
    </source>
</reference>
<proteinExistence type="predicted"/>
<organism evidence="2 3">
    <name type="scientific">Dermatophagoides pteronyssinus</name>
    <name type="common">European house dust mite</name>
    <dbReference type="NCBI Taxonomy" id="6956"/>
    <lineage>
        <taxon>Eukaryota</taxon>
        <taxon>Metazoa</taxon>
        <taxon>Ecdysozoa</taxon>
        <taxon>Arthropoda</taxon>
        <taxon>Chelicerata</taxon>
        <taxon>Arachnida</taxon>
        <taxon>Acari</taxon>
        <taxon>Acariformes</taxon>
        <taxon>Sarcoptiformes</taxon>
        <taxon>Astigmata</taxon>
        <taxon>Psoroptidia</taxon>
        <taxon>Analgoidea</taxon>
        <taxon>Pyroglyphidae</taxon>
        <taxon>Dermatophagoidinae</taxon>
        <taxon>Dermatophagoides</taxon>
    </lineage>
</organism>
<sequence>MTMNDNGNDESILKLFQEYKKFCHNKINDQNSTKDEKISFMNKIINNLFDQNEQLIELIIETKQNAEIKSMEMNRFMLETATKTIDIGHALSSYELEMKHFTQRKLPQYLNLITLLDDQSNCLNDFEKENIHLRMENKLLNDNIESKNIELEQYKNIVANLIDHNTTNENSLAIQQSTTVSESSLIERFNGKKLAEQKMTIDSMICASIIDELINTVENEQEETLIVMSNYSDDSTTTTSDATTIDQWFEYSETEFENAWCNILMNFDNNNNLYSYKMNDCRILSLMSIMLNEIEHKNTVINVMKNESCHNRKNFLELHYRFIERGLQMLKFLIKLIDLSQENDEFKSNLPMIQTMANNIENEIKEIVHYEETSITI</sequence>
<comment type="caution">
    <text evidence="2">The sequence shown here is derived from an EMBL/GenBank/DDBJ whole genome shotgun (WGS) entry which is preliminary data.</text>
</comment>
<dbReference type="Proteomes" id="UP000887458">
    <property type="component" value="Unassembled WGS sequence"/>
</dbReference>
<accession>A0ABQ8JNA0</accession>
<keyword evidence="1" id="KW-0175">Coiled coil</keyword>
<protein>
    <submittedName>
        <fullName evidence="2">Uncharacterized protein</fullName>
    </submittedName>
</protein>
<keyword evidence="3" id="KW-1185">Reference proteome</keyword>